<sequence length="1590" mass="179525">MKQLLRPPTSRRHYSPPFSKKDSNLLFNAYSSSGNIFSWDASESLSEASEVGFTRWINHVFLQGMAVRELQPVATGPDAGTSARSARFSETIITDAKAAALRLLQSPSFAAPAHRIEREVDARKFRVHPDANLRADKGLQQRVCEIFLAHYSPLWLQICVDVLSAFTAPTTNSVNACEKSLTISGRVQSYLFGAVPPLPKAKLEEEEPSIKGKHPNARKPVGWGRNQHVPVTFNDHYNRQIVKRVLVLIWLLDQSRAKQIVRYSPCLFKLKSMIKSSAEVLLKFANLCLQGEVNLVRALSAIGATVCVSQNALDEFDFTVKNLAVDLRDGLRLVKLADLLLEGKVSTDHSGLNDSGSILSHVGNLMSLVRFPPISRLQKIHNVGIALSAFEAASEGKNLFTAAGKPISERDIVDGHRSKTLSLLWCILLRFQVTALLDLPSLRSEIYRLVRKSDDIALTQAVDAVYNAVGMVETERNQRVLFLWTTAVMQAYNVKVSNLDQSFADGRIFCYLLHFYLPTLLPKGLVRTPTTLTPDLHPDVPAAMRTRNNLYNLRLFHRKIAHLGDVPTLLNVGPGLFVDTAYTCLPSANRSAPIAVTVLSPGIVLATLAYLASRLVRPVADRAQLKRVLRDHAARIIQMAWRAAVQSRQLAAGSVPLKKTPPPLRFSVDVPATRRTSPPGRRSSQMSDSASSPLSPDQAAVKIQAWYRGWLARRALVRQRQDQAAGLIQAAYQSYLRRRKFRSLVFCLLEQNWAAVLLQAIVRGYLARLHYAKERSRRLSAVLTLQKAFRAFLERRRRRHLCRLQSVMLAALAVVKFSRTLLRHRRRVAAATIIQTRFRSVRARKLLIQQAKEAAAATRLQALARGYLARRMFARRRAEMAAERARQTASITIQAHVRSFLVRLRAARQRQISAAIVIQAHFRGYRVRSTYRAYREWNAAIILQAAARGFLARRRVARCLEERRRNTAATLIQARFRGYRARRAFVNYRLWNAAVLLQAYIRGFLERRKYQSWRHAAVLIQSHVRGYLVRRKLAERRAEAHRQQLAAIIIQTAYRKYRVRRIRTAQLEFRAACVIQAYVRGFLARREHLRRREVHRCYVAATLIQARFRGYRARRNFLLYRQMNAAVVIQRWWRQRLVRIREIRREKAAVCIQRSWRAYSLSRWLSRRQRAAVIIQAAWRGWKVRTAASARPLSSVNHVSPSNLIRARRRIAMATKRAQKNPSHRLGPRARIALADLLKYTSVAQILDALNNLDTVTRLSREVCFWLADVNPSDQSSRAPAAAAADSSRLRQPADIILPSHSSVFFPHVLLRLLQSCNRSVANEEIILTSLFCLLNMARHRELAARVQIWWRPPPTPAQAAPRRRSLGDKSQSTADTRPALTSACSLDSTSVSSVSSSWMVLSSSSSIDPTVEYRHPGREQPHTSSGNDVSIADFFFGMLHRLCRARFGTLSVRLFAHVACLLALICTDTPSELIPPHLTSYVEGIFFTVQRLWGPGLAKVGAVAKSGGDCCREMTLSRPLEKHPSSSSSSTASSASSARVPKPDCDRLIAHRRELMSFFTKGDRSSSHLNPVTACEFLLLTLRQKKAIH</sequence>
<comment type="subcellular location">
    <subcellularLocation>
        <location evidence="1">Cytoplasm</location>
    </subcellularLocation>
</comment>
<dbReference type="GO" id="GO:0051295">
    <property type="term" value="P:establishment of meiotic spindle localization"/>
    <property type="evidence" value="ECO:0007669"/>
    <property type="project" value="TreeGrafter"/>
</dbReference>
<feature type="region of interest" description="Disordered" evidence="5">
    <location>
        <begin position="666"/>
        <end position="696"/>
    </location>
</feature>
<feature type="region of interest" description="Disordered" evidence="5">
    <location>
        <begin position="1355"/>
        <end position="1379"/>
    </location>
</feature>
<feature type="compositionally biased region" description="Low complexity" evidence="5">
    <location>
        <begin position="673"/>
        <end position="696"/>
    </location>
</feature>
<dbReference type="SMART" id="SM00033">
    <property type="entry name" value="CH"/>
    <property type="match status" value="1"/>
</dbReference>
<dbReference type="Gene3D" id="1.20.5.190">
    <property type="match status" value="9"/>
</dbReference>
<feature type="compositionally biased region" description="Low complexity" evidence="5">
    <location>
        <begin position="1526"/>
        <end position="1539"/>
    </location>
</feature>
<dbReference type="EMBL" id="GEEE01020411">
    <property type="protein sequence ID" value="JAP42814.1"/>
    <property type="molecule type" value="Transcribed_RNA"/>
</dbReference>
<dbReference type="CDD" id="cd23767">
    <property type="entry name" value="IQCD"/>
    <property type="match status" value="5"/>
</dbReference>
<dbReference type="GO" id="GO:0005737">
    <property type="term" value="C:cytoplasm"/>
    <property type="evidence" value="ECO:0007669"/>
    <property type="project" value="UniProtKB-SubCell"/>
</dbReference>
<dbReference type="GO" id="GO:0005516">
    <property type="term" value="F:calmodulin binding"/>
    <property type="evidence" value="ECO:0007669"/>
    <property type="project" value="UniProtKB-KW"/>
</dbReference>
<dbReference type="Gene3D" id="1.10.418.10">
    <property type="entry name" value="Calponin-like domain"/>
    <property type="match status" value="2"/>
</dbReference>
<evidence type="ECO:0000313" key="7">
    <source>
        <dbReference type="EMBL" id="JAP42814.1"/>
    </source>
</evidence>
<dbReference type="InterPro" id="IPR001715">
    <property type="entry name" value="CH_dom"/>
</dbReference>
<feature type="domain" description="Calponin-homology (CH)" evidence="6">
    <location>
        <begin position="275"/>
        <end position="432"/>
    </location>
</feature>
<dbReference type="InterPro" id="IPR036872">
    <property type="entry name" value="CH_dom_sf"/>
</dbReference>
<gene>
    <name evidence="7" type="ORF">TR151174</name>
</gene>
<dbReference type="SMART" id="SM00015">
    <property type="entry name" value="IQ"/>
    <property type="match status" value="19"/>
</dbReference>
<dbReference type="SUPFAM" id="SSF52540">
    <property type="entry name" value="P-loop containing nucleoside triphosphate hydrolases"/>
    <property type="match status" value="3"/>
</dbReference>
<keyword evidence="4" id="KW-0112">Calmodulin-binding</keyword>
<protein>
    <recommendedName>
        <fullName evidence="6">Calponin-homology (CH) domain-containing protein</fullName>
    </recommendedName>
</protein>
<evidence type="ECO:0000256" key="4">
    <source>
        <dbReference type="ARBA" id="ARBA00022860"/>
    </source>
</evidence>
<dbReference type="GO" id="GO:0007051">
    <property type="term" value="P:spindle organization"/>
    <property type="evidence" value="ECO:0007669"/>
    <property type="project" value="TreeGrafter"/>
</dbReference>
<dbReference type="Pfam" id="PF00307">
    <property type="entry name" value="CH"/>
    <property type="match status" value="1"/>
</dbReference>
<evidence type="ECO:0000256" key="1">
    <source>
        <dbReference type="ARBA" id="ARBA00004496"/>
    </source>
</evidence>
<keyword evidence="2" id="KW-0963">Cytoplasm</keyword>
<accession>A0A0X3NSN7</accession>
<dbReference type="InterPro" id="IPR000048">
    <property type="entry name" value="IQ_motif_EF-hand-BS"/>
</dbReference>
<reference evidence="7" key="1">
    <citation type="submission" date="2016-01" db="EMBL/GenBank/DDBJ databases">
        <title>Reference transcriptome for the parasite Schistocephalus solidus: insights into the molecular evolution of parasitism.</title>
        <authorList>
            <person name="Hebert F.O."/>
            <person name="Grambauer S."/>
            <person name="Barber I."/>
            <person name="Landry C.R."/>
            <person name="Aubin-Horth N."/>
        </authorList>
    </citation>
    <scope>NUCLEOTIDE SEQUENCE</scope>
</reference>
<evidence type="ECO:0000256" key="2">
    <source>
        <dbReference type="ARBA" id="ARBA00022490"/>
    </source>
</evidence>
<dbReference type="SUPFAM" id="SSF47576">
    <property type="entry name" value="Calponin-homology domain, CH-domain"/>
    <property type="match status" value="1"/>
</dbReference>
<dbReference type="GO" id="GO:0000278">
    <property type="term" value="P:mitotic cell cycle"/>
    <property type="evidence" value="ECO:0007669"/>
    <property type="project" value="TreeGrafter"/>
</dbReference>
<evidence type="ECO:0000256" key="5">
    <source>
        <dbReference type="SAM" id="MobiDB-lite"/>
    </source>
</evidence>
<dbReference type="Pfam" id="PF00612">
    <property type="entry name" value="IQ"/>
    <property type="match status" value="16"/>
</dbReference>
<dbReference type="PROSITE" id="PS50096">
    <property type="entry name" value="IQ"/>
    <property type="match status" value="16"/>
</dbReference>
<dbReference type="PROSITE" id="PS50021">
    <property type="entry name" value="CH"/>
    <property type="match status" value="1"/>
</dbReference>
<evidence type="ECO:0000259" key="6">
    <source>
        <dbReference type="PROSITE" id="PS50021"/>
    </source>
</evidence>
<dbReference type="GO" id="GO:0000922">
    <property type="term" value="C:spindle pole"/>
    <property type="evidence" value="ECO:0007669"/>
    <property type="project" value="TreeGrafter"/>
</dbReference>
<keyword evidence="3" id="KW-0677">Repeat</keyword>
<dbReference type="CDD" id="cd21223">
    <property type="entry name" value="CH_ASPM_rpt1"/>
    <property type="match status" value="1"/>
</dbReference>
<dbReference type="InterPro" id="IPR051185">
    <property type="entry name" value="ASPM"/>
</dbReference>
<dbReference type="InterPro" id="IPR027417">
    <property type="entry name" value="P-loop_NTPase"/>
</dbReference>
<evidence type="ECO:0000256" key="3">
    <source>
        <dbReference type="ARBA" id="ARBA00022737"/>
    </source>
</evidence>
<dbReference type="PANTHER" id="PTHR22706:SF1">
    <property type="entry name" value="ASSEMBLY FACTOR FOR SPINDLE MICROTUBULES"/>
    <property type="match status" value="1"/>
</dbReference>
<feature type="region of interest" description="Disordered" evidence="5">
    <location>
        <begin position="1519"/>
        <end position="1542"/>
    </location>
</feature>
<proteinExistence type="predicted"/>
<name>A0A0X3NSN7_SCHSO</name>
<organism evidence="7">
    <name type="scientific">Schistocephalus solidus</name>
    <name type="common">Tapeworm</name>
    <dbReference type="NCBI Taxonomy" id="70667"/>
    <lineage>
        <taxon>Eukaryota</taxon>
        <taxon>Metazoa</taxon>
        <taxon>Spiralia</taxon>
        <taxon>Lophotrochozoa</taxon>
        <taxon>Platyhelminthes</taxon>
        <taxon>Cestoda</taxon>
        <taxon>Eucestoda</taxon>
        <taxon>Diphyllobothriidea</taxon>
        <taxon>Diphyllobothriidae</taxon>
        <taxon>Schistocephalus</taxon>
    </lineage>
</organism>
<dbReference type="PANTHER" id="PTHR22706">
    <property type="entry name" value="ASSEMBLY FACTOR FOR SPINDLE MICROTUBULES"/>
    <property type="match status" value="1"/>
</dbReference>